<name>A0A177B9I0_9BILA</name>
<comment type="caution">
    <text evidence="1">The sequence shown here is derived from an EMBL/GenBank/DDBJ whole genome shotgun (WGS) entry which is preliminary data.</text>
</comment>
<sequence>MEIKKPRLKLVSKNLRSLKFMKNSVILSEQPIISKIVTNEEHWKLNLPNWAPGEKLFIKYDGYMQCEEYKFGRMSYQSFNPYIEKLMKNGNKMVVEHHQVSDDEDGEMKTEVAPNSHFMKKIMQKIKITEKKPKKIINKLSSRKVFR</sequence>
<dbReference type="Pfam" id="PF10175">
    <property type="entry name" value="MPP6"/>
    <property type="match status" value="1"/>
</dbReference>
<dbReference type="EMBL" id="LWCA01000107">
    <property type="protein sequence ID" value="OAF70830.1"/>
    <property type="molecule type" value="Genomic_DNA"/>
</dbReference>
<dbReference type="InterPro" id="IPR019324">
    <property type="entry name" value="MPP6"/>
</dbReference>
<dbReference type="AlphaFoldDB" id="A0A177B9I0"/>
<protein>
    <submittedName>
        <fullName evidence="1">M-phase phosphoprotein 6</fullName>
    </submittedName>
</protein>
<keyword evidence="2" id="KW-1185">Reference proteome</keyword>
<proteinExistence type="predicted"/>
<dbReference type="OrthoDB" id="20403at2759"/>
<evidence type="ECO:0000313" key="2">
    <source>
        <dbReference type="Proteomes" id="UP000078046"/>
    </source>
</evidence>
<dbReference type="PANTHER" id="PTHR13582:SF0">
    <property type="entry name" value="M-PHASE PHOSPHOPROTEIN 6"/>
    <property type="match status" value="1"/>
</dbReference>
<dbReference type="Proteomes" id="UP000078046">
    <property type="component" value="Unassembled WGS sequence"/>
</dbReference>
<accession>A0A177B9I0</accession>
<evidence type="ECO:0000313" key="1">
    <source>
        <dbReference type="EMBL" id="OAF70830.1"/>
    </source>
</evidence>
<dbReference type="GO" id="GO:0000460">
    <property type="term" value="P:maturation of 5.8S rRNA"/>
    <property type="evidence" value="ECO:0007669"/>
    <property type="project" value="TreeGrafter"/>
</dbReference>
<organism evidence="1 2">
    <name type="scientific">Intoshia linei</name>
    <dbReference type="NCBI Taxonomy" id="1819745"/>
    <lineage>
        <taxon>Eukaryota</taxon>
        <taxon>Metazoa</taxon>
        <taxon>Spiralia</taxon>
        <taxon>Lophotrochozoa</taxon>
        <taxon>Mesozoa</taxon>
        <taxon>Orthonectida</taxon>
        <taxon>Rhopaluridae</taxon>
        <taxon>Intoshia</taxon>
    </lineage>
</organism>
<reference evidence="1 2" key="1">
    <citation type="submission" date="2016-04" db="EMBL/GenBank/DDBJ databases">
        <title>The genome of Intoshia linei affirms orthonectids as highly simplified spiralians.</title>
        <authorList>
            <person name="Mikhailov K.V."/>
            <person name="Slusarev G.S."/>
            <person name="Nikitin M.A."/>
            <person name="Logacheva M.D."/>
            <person name="Penin A."/>
            <person name="Aleoshin V."/>
            <person name="Panchin Y.V."/>
        </authorList>
    </citation>
    <scope>NUCLEOTIDE SEQUENCE [LARGE SCALE GENOMIC DNA]</scope>
    <source>
        <strain evidence="1">Intl2013</strain>
        <tissue evidence="1">Whole animal</tissue>
    </source>
</reference>
<dbReference type="PANTHER" id="PTHR13582">
    <property type="entry name" value="M-PHASE PHOSPHOPROTEIN 6"/>
    <property type="match status" value="1"/>
</dbReference>
<gene>
    <name evidence="1" type="ORF">A3Q56_01439</name>
</gene>